<dbReference type="AlphaFoldDB" id="A0A401GDL3"/>
<dbReference type="InterPro" id="IPR036282">
    <property type="entry name" value="Glutathione-S-Trfase_C_sf"/>
</dbReference>
<sequence length="81" mass="8794">MVTYFRQNPVLRAKARFFIDVVSTKFVPTWTAFVSGKGTADAFVSATEQVTAVLPETGFALGECSTADIAVPCSRAHCFEE</sequence>
<dbReference type="SUPFAM" id="SSF47616">
    <property type="entry name" value="GST C-terminal domain-like"/>
    <property type="match status" value="1"/>
</dbReference>
<reference evidence="1 2" key="1">
    <citation type="journal article" date="2018" name="Sci. Rep.">
        <title>Genome sequence of the cauliflower mushroom Sparassis crispa (Hanabiratake) and its association with beneficial usage.</title>
        <authorList>
            <person name="Kiyama R."/>
            <person name="Furutani Y."/>
            <person name="Kawaguchi K."/>
            <person name="Nakanishi T."/>
        </authorList>
    </citation>
    <scope>NUCLEOTIDE SEQUENCE [LARGE SCALE GENOMIC DNA]</scope>
</reference>
<dbReference type="OrthoDB" id="202840at2759"/>
<dbReference type="InParanoid" id="A0A401GDL3"/>
<proteinExistence type="predicted"/>
<evidence type="ECO:0000313" key="2">
    <source>
        <dbReference type="Proteomes" id="UP000287166"/>
    </source>
</evidence>
<dbReference type="Proteomes" id="UP000287166">
    <property type="component" value="Unassembled WGS sequence"/>
</dbReference>
<dbReference type="RefSeq" id="XP_027611175.1">
    <property type="nucleotide sequence ID" value="XM_027755374.1"/>
</dbReference>
<dbReference type="GeneID" id="38777179"/>
<name>A0A401GDL3_9APHY</name>
<evidence type="ECO:0000313" key="1">
    <source>
        <dbReference type="EMBL" id="GBE80262.1"/>
    </source>
</evidence>
<dbReference type="STRING" id="139825.A0A401GDL3"/>
<comment type="caution">
    <text evidence="1">The sequence shown here is derived from an EMBL/GenBank/DDBJ whole genome shotgun (WGS) entry which is preliminary data.</text>
</comment>
<keyword evidence="2" id="KW-1185">Reference proteome</keyword>
<dbReference type="Gene3D" id="1.20.1050.10">
    <property type="match status" value="1"/>
</dbReference>
<dbReference type="EMBL" id="BFAD01000002">
    <property type="protein sequence ID" value="GBE80262.1"/>
    <property type="molecule type" value="Genomic_DNA"/>
</dbReference>
<accession>A0A401GDL3</accession>
<gene>
    <name evidence="1" type="ORF">SCP_0214790</name>
</gene>
<protein>
    <submittedName>
        <fullName evidence="1">Uncharacterized protein</fullName>
    </submittedName>
</protein>
<organism evidence="1 2">
    <name type="scientific">Sparassis crispa</name>
    <dbReference type="NCBI Taxonomy" id="139825"/>
    <lineage>
        <taxon>Eukaryota</taxon>
        <taxon>Fungi</taxon>
        <taxon>Dikarya</taxon>
        <taxon>Basidiomycota</taxon>
        <taxon>Agaricomycotina</taxon>
        <taxon>Agaricomycetes</taxon>
        <taxon>Polyporales</taxon>
        <taxon>Sparassidaceae</taxon>
        <taxon>Sparassis</taxon>
    </lineage>
</organism>